<dbReference type="Gene3D" id="2.60.210.10">
    <property type="entry name" value="Apoptosis, Tumor Necrosis Factor Receptor Associated Protein 2, Chain A"/>
    <property type="match status" value="1"/>
</dbReference>
<dbReference type="InterPro" id="IPR037299">
    <property type="entry name" value="TRIM37_MATH"/>
</dbReference>
<dbReference type="InterPro" id="IPR000315">
    <property type="entry name" value="Znf_B-box"/>
</dbReference>
<dbReference type="GO" id="GO:0031625">
    <property type="term" value="F:ubiquitin protein ligase binding"/>
    <property type="evidence" value="ECO:0007669"/>
    <property type="project" value="TreeGrafter"/>
</dbReference>
<dbReference type="PROSITE" id="PS50089">
    <property type="entry name" value="ZF_RING_2"/>
    <property type="match status" value="1"/>
</dbReference>
<dbReference type="SUPFAM" id="SSF49599">
    <property type="entry name" value="TRAF domain-like"/>
    <property type="match status" value="1"/>
</dbReference>
<dbReference type="PROSITE" id="PS50119">
    <property type="entry name" value="ZF_BBOX"/>
    <property type="match status" value="1"/>
</dbReference>
<organism evidence="11 12">
    <name type="scientific">Adineta steineri</name>
    <dbReference type="NCBI Taxonomy" id="433720"/>
    <lineage>
        <taxon>Eukaryota</taxon>
        <taxon>Metazoa</taxon>
        <taxon>Spiralia</taxon>
        <taxon>Gnathifera</taxon>
        <taxon>Rotifera</taxon>
        <taxon>Eurotatoria</taxon>
        <taxon>Bdelloidea</taxon>
        <taxon>Adinetida</taxon>
        <taxon>Adinetidae</taxon>
        <taxon>Adineta</taxon>
    </lineage>
</organism>
<evidence type="ECO:0000259" key="8">
    <source>
        <dbReference type="PROSITE" id="PS50089"/>
    </source>
</evidence>
<feature type="compositionally biased region" description="Polar residues" evidence="7">
    <location>
        <begin position="850"/>
        <end position="862"/>
    </location>
</feature>
<name>A0A813UY11_9BILA</name>
<dbReference type="SUPFAM" id="SSF57845">
    <property type="entry name" value="B-box zinc-binding domain"/>
    <property type="match status" value="1"/>
</dbReference>
<feature type="region of interest" description="Disordered" evidence="7">
    <location>
        <begin position="822"/>
        <end position="872"/>
    </location>
</feature>
<feature type="compositionally biased region" description="Acidic residues" evidence="7">
    <location>
        <begin position="530"/>
        <end position="546"/>
    </location>
</feature>
<dbReference type="Gene3D" id="3.30.160.60">
    <property type="entry name" value="Classic Zinc Finger"/>
    <property type="match status" value="1"/>
</dbReference>
<comment type="subcellular location">
    <subcellularLocation>
        <location evidence="1">Cytoplasm</location>
    </subcellularLocation>
</comment>
<reference evidence="11" key="1">
    <citation type="submission" date="2021-02" db="EMBL/GenBank/DDBJ databases">
        <authorList>
            <person name="Nowell W R."/>
        </authorList>
    </citation>
    <scope>NUCLEOTIDE SEQUENCE</scope>
</reference>
<feature type="compositionally biased region" description="Polar residues" evidence="7">
    <location>
        <begin position="467"/>
        <end position="479"/>
    </location>
</feature>
<feature type="region of interest" description="Disordered" evidence="7">
    <location>
        <begin position="454"/>
        <end position="546"/>
    </location>
</feature>
<evidence type="ECO:0000256" key="1">
    <source>
        <dbReference type="ARBA" id="ARBA00004496"/>
    </source>
</evidence>
<dbReference type="CDD" id="cd19779">
    <property type="entry name" value="Bbox2_TRIM37_C-VIII"/>
    <property type="match status" value="1"/>
</dbReference>
<dbReference type="Pfam" id="PF22486">
    <property type="entry name" value="MATH_2"/>
    <property type="match status" value="1"/>
</dbReference>
<dbReference type="InterPro" id="IPR008974">
    <property type="entry name" value="TRAF-like"/>
</dbReference>
<keyword evidence="2" id="KW-0963">Cytoplasm</keyword>
<proteinExistence type="predicted"/>
<dbReference type="GO" id="GO:0008270">
    <property type="term" value="F:zinc ion binding"/>
    <property type="evidence" value="ECO:0007669"/>
    <property type="project" value="UniProtKB-KW"/>
</dbReference>
<dbReference type="EMBL" id="CAJNOG010000044">
    <property type="protein sequence ID" value="CAF0832386.1"/>
    <property type="molecule type" value="Genomic_DNA"/>
</dbReference>
<feature type="domain" description="MATH" evidence="10">
    <location>
        <begin position="281"/>
        <end position="406"/>
    </location>
</feature>
<dbReference type="CDD" id="cd03773">
    <property type="entry name" value="MATH_TRIM37"/>
    <property type="match status" value="1"/>
</dbReference>
<feature type="compositionally biased region" description="Polar residues" evidence="7">
    <location>
        <begin position="822"/>
        <end position="831"/>
    </location>
</feature>
<evidence type="ECO:0000259" key="9">
    <source>
        <dbReference type="PROSITE" id="PS50119"/>
    </source>
</evidence>
<evidence type="ECO:0000256" key="2">
    <source>
        <dbReference type="ARBA" id="ARBA00022490"/>
    </source>
</evidence>
<evidence type="ECO:0000259" key="10">
    <source>
        <dbReference type="PROSITE" id="PS50144"/>
    </source>
</evidence>
<evidence type="ECO:0000256" key="5">
    <source>
        <dbReference type="ARBA" id="ARBA00022833"/>
    </source>
</evidence>
<dbReference type="GO" id="GO:0070842">
    <property type="term" value="P:aggresome assembly"/>
    <property type="evidence" value="ECO:0007669"/>
    <property type="project" value="TreeGrafter"/>
</dbReference>
<protein>
    <recommendedName>
        <fullName evidence="13">E3 ubiquitin-protein ligase TRIM37-like</fullName>
    </recommendedName>
</protein>
<dbReference type="GO" id="GO:0006513">
    <property type="term" value="P:protein monoubiquitination"/>
    <property type="evidence" value="ECO:0007669"/>
    <property type="project" value="TreeGrafter"/>
</dbReference>
<dbReference type="PANTHER" id="PTHR36754:SF2">
    <property type="entry name" value="E3 UBIQUITIN-PROTEIN LIGASE TRIM37"/>
    <property type="match status" value="1"/>
</dbReference>
<dbReference type="CDD" id="cd16619">
    <property type="entry name" value="mRING-HC-C4C4_TRIM37_C-VIII"/>
    <property type="match status" value="1"/>
</dbReference>
<dbReference type="GO" id="GO:0051865">
    <property type="term" value="P:protein autoubiquitination"/>
    <property type="evidence" value="ECO:0007669"/>
    <property type="project" value="TreeGrafter"/>
</dbReference>
<evidence type="ECO:0008006" key="13">
    <source>
        <dbReference type="Google" id="ProtNLM"/>
    </source>
</evidence>
<dbReference type="AlphaFoldDB" id="A0A813UY11"/>
<dbReference type="PROSITE" id="PS50144">
    <property type="entry name" value="MATH"/>
    <property type="match status" value="1"/>
</dbReference>
<dbReference type="SMART" id="SM00336">
    <property type="entry name" value="BBOX"/>
    <property type="match status" value="1"/>
</dbReference>
<comment type="caution">
    <text evidence="11">The sequence shown here is derived from an EMBL/GenBank/DDBJ whole genome shotgun (WGS) entry which is preliminary data.</text>
</comment>
<feature type="compositionally biased region" description="Basic residues" evidence="7">
    <location>
        <begin position="832"/>
        <end position="847"/>
    </location>
</feature>
<dbReference type="InterPro" id="IPR013083">
    <property type="entry name" value="Znf_RING/FYVE/PHD"/>
</dbReference>
<evidence type="ECO:0000256" key="4">
    <source>
        <dbReference type="ARBA" id="ARBA00022771"/>
    </source>
</evidence>
<dbReference type="GO" id="GO:0061630">
    <property type="term" value="F:ubiquitin protein ligase activity"/>
    <property type="evidence" value="ECO:0007669"/>
    <property type="project" value="TreeGrafter"/>
</dbReference>
<evidence type="ECO:0000256" key="7">
    <source>
        <dbReference type="SAM" id="MobiDB-lite"/>
    </source>
</evidence>
<dbReference type="InterPro" id="IPR001841">
    <property type="entry name" value="Znf_RING"/>
</dbReference>
<dbReference type="SMART" id="SM00061">
    <property type="entry name" value="MATH"/>
    <property type="match status" value="1"/>
</dbReference>
<evidence type="ECO:0000313" key="12">
    <source>
        <dbReference type="Proteomes" id="UP000663845"/>
    </source>
</evidence>
<dbReference type="Pfam" id="PF00643">
    <property type="entry name" value="zf-B_box"/>
    <property type="match status" value="1"/>
</dbReference>
<dbReference type="SUPFAM" id="SSF57850">
    <property type="entry name" value="RING/U-box"/>
    <property type="match status" value="1"/>
</dbReference>
<dbReference type="GO" id="GO:0005164">
    <property type="term" value="F:tumor necrosis factor receptor binding"/>
    <property type="evidence" value="ECO:0007669"/>
    <property type="project" value="TreeGrafter"/>
</dbReference>
<dbReference type="Proteomes" id="UP000663845">
    <property type="component" value="Unassembled WGS sequence"/>
</dbReference>
<dbReference type="PANTHER" id="PTHR36754">
    <property type="entry name" value="E3 UBIQUITIN-PROTEIN LIGASE TRIM37"/>
    <property type="match status" value="1"/>
</dbReference>
<evidence type="ECO:0000256" key="6">
    <source>
        <dbReference type="PROSITE-ProRule" id="PRU00024"/>
    </source>
</evidence>
<dbReference type="GO" id="GO:0005778">
    <property type="term" value="C:peroxisomal membrane"/>
    <property type="evidence" value="ECO:0007669"/>
    <property type="project" value="TreeGrafter"/>
</dbReference>
<dbReference type="InterPro" id="IPR053003">
    <property type="entry name" value="TRIM_RBCC_E3_ubiq-ligases"/>
</dbReference>
<keyword evidence="5" id="KW-0862">Zinc</keyword>
<feature type="compositionally biased region" description="Acidic residues" evidence="7">
    <location>
        <begin position="501"/>
        <end position="517"/>
    </location>
</feature>
<feature type="domain" description="B box-type" evidence="9">
    <location>
        <begin position="95"/>
        <end position="137"/>
    </location>
</feature>
<sequence length="872" mass="98735">MSSSSNGTASVESLAEVFRCFICMEKLRDARLCPHCSKLCCYPCIRRWLTDQRQQCPHCRATLRLHDLVNCRWAEEVTSQLDSLKVNEMSKQKREEKDKCEVHREKLSVFCSSCSKCICHQCALFNGTHAGHIFVPLDDVYQANLSAVNEHIGQLKRRHVELICLIQDVERNVESVKAAKDERLRETRNAMHVMQAKLDEQLKVKLDALNVQRLQFSREIELIDHVLQDIEHRVSTSGKAEVIGKQQDLLNSIQMIYRKPMTSFVTTPVPCDFPSEIVPQYDSSTFVITNFSILRHNVDPIYSQPLHINGLTWRLKVYPDGNGTVRGTYLSVFLELTNGLNEPSKYEYRVEMIHQLSKDPSKNIVREFASDFEVGECWGYNRFFLLDALISEGFLDTDSDILILRFQVRPPTYQQKCRDQQWYITHVENDNHHLHNEIKILRDKIHFLMSTKRRSLPSTEKNDNEEIFSTSPINDNNQQTDDSSKTDTTETIRRDDHDDNNGDDDDDDDDDDEDDDEHTSLESGASCPIDSEELSTDDDNEDDENDIDAENALTENDVEGNPSCDITTVTLSNPSAHNESNRHEHYSLIVASPAMRSNDVMAPTTTSQTAASAAAAKSDVMTTDPVTFSVLSAGNPSCDITTVTLSNPSAHNESNRHEHYSLIVASPAMRSNDVMAPTTTSQTAASAAAAKSDVMTTDPVTFSVLSADIEDIVQHALHVWKNDAIVINNQNNTNEALPFNNEENFLFADFLQRNSDEQQNNFIHPMDNQAHIASIFRPITQSSTDDSSAASASTVIHTYHPQYQTSLNNLMLLNSQIQRSISPSDLSPQQRPRNRHHHHHHHRHSGLPRRSQTAPAMSNDEQQISEHNKTDI</sequence>
<accession>A0A813UY11</accession>
<dbReference type="InterPro" id="IPR002083">
    <property type="entry name" value="MATH/TRAF_dom"/>
</dbReference>
<keyword evidence="3" id="KW-0479">Metal-binding</keyword>
<feature type="compositionally biased region" description="Basic and acidic residues" evidence="7">
    <location>
        <begin position="482"/>
        <end position="500"/>
    </location>
</feature>
<evidence type="ECO:0000313" key="11">
    <source>
        <dbReference type="EMBL" id="CAF0832386.1"/>
    </source>
</evidence>
<dbReference type="GO" id="GO:0016235">
    <property type="term" value="C:aggresome"/>
    <property type="evidence" value="ECO:0007669"/>
    <property type="project" value="TreeGrafter"/>
</dbReference>
<gene>
    <name evidence="11" type="ORF">JYZ213_LOCUS6907</name>
</gene>
<evidence type="ECO:0000256" key="3">
    <source>
        <dbReference type="ARBA" id="ARBA00022723"/>
    </source>
</evidence>
<keyword evidence="4 6" id="KW-0863">Zinc-finger</keyword>
<dbReference type="Gene3D" id="3.30.40.10">
    <property type="entry name" value="Zinc/RING finger domain, C3HC4 (zinc finger)"/>
    <property type="match status" value="1"/>
</dbReference>
<feature type="domain" description="RING-type" evidence="8">
    <location>
        <begin position="20"/>
        <end position="60"/>
    </location>
</feature>